<dbReference type="EMBL" id="LNYY01000001">
    <property type="protein sequence ID" value="KTD71840.1"/>
    <property type="molecule type" value="Genomic_DNA"/>
</dbReference>
<evidence type="ECO:0000313" key="1">
    <source>
        <dbReference type="EMBL" id="KTD71840.1"/>
    </source>
</evidence>
<protein>
    <submittedName>
        <fullName evidence="1">Uncharacterized protein</fullName>
    </submittedName>
</protein>
<dbReference type="STRING" id="947033.Lste_0125"/>
<proteinExistence type="predicted"/>
<organism evidence="1 2">
    <name type="scientific">Legionella steelei</name>
    <dbReference type="NCBI Taxonomy" id="947033"/>
    <lineage>
        <taxon>Bacteria</taxon>
        <taxon>Pseudomonadati</taxon>
        <taxon>Pseudomonadota</taxon>
        <taxon>Gammaproteobacteria</taxon>
        <taxon>Legionellales</taxon>
        <taxon>Legionellaceae</taxon>
        <taxon>Legionella</taxon>
    </lineage>
</organism>
<dbReference type="RefSeq" id="WP_058509141.1">
    <property type="nucleotide sequence ID" value="NZ_LNYY01000001.1"/>
</dbReference>
<sequence>MKKLLRFEVKQNLRRPSRVYVKSTDGKSIYGSFHMNEPDLFDGWDNLSINQTIELKQFMQNLKAIHQHLHPSPTSTLLDLRFRLPYEFIDVLEQIEIICDEQKVELNIFEPMVSSMIQQIKIAVGKLSGSSKEQALTLLKQVNLAEYKKQDFSNQIKSIFSELQAVVNRSEKLHHKAITLFDKDKSYSPMAIKGMAGGETTPSKWLVACAVEVLLDEKNDILFKILTEDDVFMLWAKQLLDQGHNPESIKHKIDTLNKNELINKIKCYKNNMLK</sequence>
<accession>A0A0W0ZSP7</accession>
<dbReference type="PATRIC" id="fig|947033.5.peg.135"/>
<evidence type="ECO:0000313" key="2">
    <source>
        <dbReference type="Proteomes" id="UP000054926"/>
    </source>
</evidence>
<gene>
    <name evidence="1" type="ORF">Lste_0125</name>
</gene>
<comment type="caution">
    <text evidence="1">The sequence shown here is derived from an EMBL/GenBank/DDBJ whole genome shotgun (WGS) entry which is preliminary data.</text>
</comment>
<dbReference type="AlphaFoldDB" id="A0A0W0ZSP7"/>
<name>A0A0W0ZSP7_9GAMM</name>
<reference evidence="1 2" key="1">
    <citation type="submission" date="2015-11" db="EMBL/GenBank/DDBJ databases">
        <title>Genomic analysis of 38 Legionella species identifies large and diverse effector repertoires.</title>
        <authorList>
            <person name="Burstein D."/>
            <person name="Amaro F."/>
            <person name="Zusman T."/>
            <person name="Lifshitz Z."/>
            <person name="Cohen O."/>
            <person name="Gilbert J.A."/>
            <person name="Pupko T."/>
            <person name="Shuman H.A."/>
            <person name="Segal G."/>
        </authorList>
    </citation>
    <scope>NUCLEOTIDE SEQUENCE [LARGE SCALE GENOMIC DNA]</scope>
    <source>
        <strain evidence="1 2">IMVS3376</strain>
    </source>
</reference>
<dbReference type="OrthoDB" id="5635283at2"/>
<dbReference type="Proteomes" id="UP000054926">
    <property type="component" value="Unassembled WGS sequence"/>
</dbReference>
<keyword evidence="2" id="KW-1185">Reference proteome</keyword>